<sequence>MKRTGIILLSISTLILVSLVVLSSANVAFPIVFYLTVIGQVIFMLSVFKILTDKYHTEKTFDDWYEDSPRQ</sequence>
<keyword evidence="1" id="KW-0812">Transmembrane</keyword>
<gene>
    <name evidence="2" type="ORF">C7S20_03285</name>
</gene>
<name>A0A2R3Z284_9FLAO</name>
<feature type="transmembrane region" description="Helical" evidence="1">
    <location>
        <begin position="31"/>
        <end position="51"/>
    </location>
</feature>
<keyword evidence="3" id="KW-1185">Reference proteome</keyword>
<reference evidence="3" key="1">
    <citation type="submission" date="2018-03" db="EMBL/GenBank/DDBJ databases">
        <title>Gramella fulva sp. nov., isolated from a dry surface of tidal flat.</title>
        <authorList>
            <person name="Hwang S.H."/>
            <person name="Hwang W.M."/>
            <person name="Kang K."/>
            <person name="Ahn T.-Y."/>
        </authorList>
    </citation>
    <scope>NUCLEOTIDE SEQUENCE [LARGE SCALE GENOMIC DNA]</scope>
    <source>
        <strain evidence="3">SH35</strain>
    </source>
</reference>
<keyword evidence="1" id="KW-1133">Transmembrane helix</keyword>
<evidence type="ECO:0000313" key="3">
    <source>
        <dbReference type="Proteomes" id="UP000241507"/>
    </source>
</evidence>
<evidence type="ECO:0000313" key="2">
    <source>
        <dbReference type="EMBL" id="AVR44358.1"/>
    </source>
</evidence>
<evidence type="ECO:0000256" key="1">
    <source>
        <dbReference type="SAM" id="Phobius"/>
    </source>
</evidence>
<organism evidence="2 3">
    <name type="scientific">Christiangramia fulva</name>
    <dbReference type="NCBI Taxonomy" id="2126553"/>
    <lineage>
        <taxon>Bacteria</taxon>
        <taxon>Pseudomonadati</taxon>
        <taxon>Bacteroidota</taxon>
        <taxon>Flavobacteriia</taxon>
        <taxon>Flavobacteriales</taxon>
        <taxon>Flavobacteriaceae</taxon>
        <taxon>Christiangramia</taxon>
    </lineage>
</organism>
<protein>
    <submittedName>
        <fullName evidence="2">Uncharacterized protein</fullName>
    </submittedName>
</protein>
<dbReference type="RefSeq" id="WP_107011136.1">
    <property type="nucleotide sequence ID" value="NZ_CP028136.1"/>
</dbReference>
<dbReference type="KEGG" id="grs:C7S20_03285"/>
<dbReference type="AlphaFoldDB" id="A0A2R3Z284"/>
<dbReference type="EMBL" id="CP028136">
    <property type="protein sequence ID" value="AVR44358.1"/>
    <property type="molecule type" value="Genomic_DNA"/>
</dbReference>
<keyword evidence="1" id="KW-0472">Membrane</keyword>
<dbReference type="OrthoDB" id="1367298at2"/>
<feature type="transmembrane region" description="Helical" evidence="1">
    <location>
        <begin position="7"/>
        <end position="25"/>
    </location>
</feature>
<dbReference type="Proteomes" id="UP000241507">
    <property type="component" value="Chromosome"/>
</dbReference>
<accession>A0A2R3Z284</accession>
<proteinExistence type="predicted"/>